<proteinExistence type="predicted"/>
<feature type="domain" description="IPT/TIG" evidence="3">
    <location>
        <begin position="970"/>
        <end position="1053"/>
    </location>
</feature>
<dbReference type="InterPro" id="IPR002909">
    <property type="entry name" value="IPT_dom"/>
</dbReference>
<accession>A0A494VQM6</accession>
<sequence>MYTVDLNHKMKKALLLYSILLLFAINAFAQSPNISFISPTTGPVGSTVTIGGRYFNASAANNIVFFGGVKADVVTASGTSLTVKVPVGATYKPVSVLNTANGLTGYSISPFILTSDSKSALGAADIDPKVDLQTGYLPKNICMADIDGDGKLDMAILNTSSNSYSISVYRNIAVKGTIINSSFAARVDIQTGTKPVALALQDMDGDGKPDLVVANQTDNNVTVYHNSSVNGTINAASFSQKANFTTDTAPSGMAIGDVDGDGRPDIVTTNGTVVSVMRNVTTKGTITSNSFATRFDITVPLNGIILADFDADGKLDMAGLGADGISVLRNQEQFTGVIDKNTFAAGINFPADWNTTTIAAADLNNDTKPELVTVDGFNNSVSVLVNTTNGNGIDNSAFLPKISFTTGKQPNNLAFDDLDGDGRLDIVATNNGDNSISILKNNGNGTAVSFTGKLDLPVAQFAGNVALGDIDGDGRTDIVVTNNISIVSLFRNNPTNPPIITSIFPLNGPVGSTVTITGTNFNKKAIANNVVYFGGAKATVKSATDTQIIVTVPAGSTYKPITILNKETGRSTASAQPFNVTYTGNPGIKALDFETAPLTYGGNRFMNIDLSDLDGDGAPDLVFASFQDKVLSIAHSKGLLPGHESDQYDNPVQMNMGNLINGLQIGDMDGDGKPDIVVVSAAAEKVYVLRNISTAGNIAFEPPLALVIDQYNYQSGMILADMDADGKPDIVSDAFYSAGITYYRNTSTAGHLSFTTTSTFFESNGGRDLNFGDIDGDGKPDLIFGYYDPGFDYNTGLYISRNISTGNKTAFSKAVKMSNYYSYYSGAIKLADFNGDNKLDIAIAGQWIFQNASVKGVIDDKSMATPYILNTGSNPDPYEAFNVGDIDGDGKPDIVLSKSTTYEHGVTAIFHNKSIRSNIDFDPSVDIDITNNPGNLAIADINGDGFPDLLPAFNYGIQPLYYNPQVPVTPPQITGVSPLKGPAGTQVNITGSGFNTQSSSNTVVIGKISQVVTTTSATSLTATLPASSVYDKITVTNNYNNRVSNSWEPFVTTFNSKNSILATDFSDPAYIRTNSNDDNLILADMDGDGKPDLVSLIDSNYHHSTMSIYRNIASKGKALNSASFAAKVNFYPADVIAVTDVNGDGKPDILSRGGGPYPNGNSFSIYPNTSTPGKLSFGPATFTLTANSTLATTAADIDGDGLVDIISTGNQDIGAVRVSANISTRLQPLKFNAEINYPTSSTAAGLVVNDLDGDGKPDIITGNANGSVSVLRNKAIASQISYASFDSEININIGKTLPVIPVVGDIDGDGKPDIILSSTIDSTFCVLRNTSVLGKISFAPKVEFHTTQLFRLILADLDGDGKPDIITSQTNDYTKPTGFGIFRNVSSVGSFNTNSLSPVIEVTTGSILHIVAGDLDGDSKPDLVVNADYGVLALFQNNPHTAGKPVISAFGPTQAAKGAVVTIKGTDFTGATGVSFGGTPAASFNVAAPGIITAVIGDGNSGAVSVTTPLGTGQLGGFTYGPPKSVGAVITPLADVVNLSLDKKGDKNITLADIATVTSASASPKITLSPSSFSCATVGNQTVTVKVDDTGAAINPGAVKFDRPTSIAFDAMGNMYVTDYNNYRLRKITPGGVVSTVAGNGNNEAKEGKGTAAGIAFPMAVAADAFNNLYVGGNGIIKIDAQLNVSALAGGRPPVDGYAYPGSGMSAAFGVSGMAIAPDGTLYAAYDGGGTIVKVTQTGVATLLAGVYGRGKQDGPGRQASFDSPEDITIAANGMLYVADANNSAIRKVTPAGVVSTLALKGPEAFIYPTAIAAGPANTLYILNGNSVAQIAADGTVKTIAGSKDAAGAYVDGAGNMARFKNPADIALDASGNIYVADGNNCIRKIDGKTGKVSTFAGGEKGYLNGSIGSAASSVTAQVKVKVMSMLIINTAFTDKLLPLGTDGKATLPNYTNNVSVSGSCGTALVKISQLPAAGTKINAADKVTVTITAADSTGASISKSFTATADVNKVIVFNPMNAVVYGAADFAPDIVPPTGSTVKLSSTNPLVASIEDNKIHVNAVGTVIIVATSSGLYPGQATRQLEIKPATLSIAADDKIRYIGQPNPAFTFTYTGFVNGDSKANINVLPGAFTKATTSSAAGTYPITVSGAVVTNYDITYLPGMLTITNTLPPGNFAVAVTSATCKGSKNGSISITAAQSLDYTATLTGGTNVSMPFTTNGVINNLGAGAYNLCITIAGQSGYSQCYTLVITEPKDLSMYTLVSQDKKTVQLSMSGAGEYHINLNGTSYITRDSLVNLPLMTGKNSLSITSDKYCQGVIEKIINVSESILIYPNAFENSLYINLTNQNPSSVRAEIYSAMGALVYSNKFNSPPNPFRLDVSNIHIAGIYTLRLTIDGSQYTFKIMKK</sequence>
<keyword evidence="1 2" id="KW-0732">Signal</keyword>
<dbReference type="KEGG" id="muh:HYN43_015945"/>
<feature type="domain" description="IPT/TIG" evidence="3">
    <location>
        <begin position="31"/>
        <end position="114"/>
    </location>
</feature>
<dbReference type="CDD" id="cd00102">
    <property type="entry name" value="IPT"/>
    <property type="match status" value="1"/>
</dbReference>
<evidence type="ECO:0000313" key="4">
    <source>
        <dbReference type="EMBL" id="AYL96699.1"/>
    </source>
</evidence>
<name>A0A494VQM6_9SPHI</name>
<dbReference type="Gene3D" id="2.120.10.30">
    <property type="entry name" value="TolB, C-terminal domain"/>
    <property type="match status" value="3"/>
</dbReference>
<dbReference type="InterPro" id="IPR028994">
    <property type="entry name" value="Integrin_alpha_N"/>
</dbReference>
<organism evidence="4 5">
    <name type="scientific">Mucilaginibacter celer</name>
    <dbReference type="NCBI Taxonomy" id="2305508"/>
    <lineage>
        <taxon>Bacteria</taxon>
        <taxon>Pseudomonadati</taxon>
        <taxon>Bacteroidota</taxon>
        <taxon>Sphingobacteriia</taxon>
        <taxon>Sphingobacteriales</taxon>
        <taxon>Sphingobacteriaceae</taxon>
        <taxon>Mucilaginibacter</taxon>
    </lineage>
</organism>
<dbReference type="InterPro" id="IPR013517">
    <property type="entry name" value="FG-GAP"/>
</dbReference>
<gene>
    <name evidence="4" type="ORF">HYN43_015945</name>
</gene>
<dbReference type="EMBL" id="CP032869">
    <property type="protein sequence ID" value="AYL96699.1"/>
    <property type="molecule type" value="Genomic_DNA"/>
</dbReference>
<dbReference type="Proteomes" id="UP000270046">
    <property type="component" value="Chromosome"/>
</dbReference>
<feature type="signal peptide" evidence="2">
    <location>
        <begin position="1"/>
        <end position="29"/>
    </location>
</feature>
<feature type="domain" description="IPT/TIG" evidence="3">
    <location>
        <begin position="497"/>
        <end position="581"/>
    </location>
</feature>
<dbReference type="InterPro" id="IPR013783">
    <property type="entry name" value="Ig-like_fold"/>
</dbReference>
<protein>
    <submittedName>
        <fullName evidence="4">T9SS C-terminal target domain-containing protein</fullName>
    </submittedName>
</protein>
<dbReference type="InterPro" id="IPR026444">
    <property type="entry name" value="Secre_tail"/>
</dbReference>
<keyword evidence="5" id="KW-1185">Reference proteome</keyword>
<dbReference type="OrthoDB" id="1110382at2"/>
<dbReference type="Pfam" id="PF18962">
    <property type="entry name" value="Por_Secre_tail"/>
    <property type="match status" value="1"/>
</dbReference>
<dbReference type="Gene3D" id="3.30.160.710">
    <property type="match status" value="1"/>
</dbReference>
<dbReference type="SUPFAM" id="SSF81296">
    <property type="entry name" value="E set domains"/>
    <property type="match status" value="3"/>
</dbReference>
<feature type="chain" id="PRO_5019843130" evidence="2">
    <location>
        <begin position="30"/>
        <end position="2405"/>
    </location>
</feature>
<evidence type="ECO:0000256" key="2">
    <source>
        <dbReference type="SAM" id="SignalP"/>
    </source>
</evidence>
<dbReference type="InterPro" id="IPR014756">
    <property type="entry name" value="Ig_E-set"/>
</dbReference>
<dbReference type="CDD" id="cd00603">
    <property type="entry name" value="IPT_PCSR"/>
    <property type="match status" value="1"/>
</dbReference>
<dbReference type="PANTHER" id="PTHR44103:SF1">
    <property type="entry name" value="PROPROTEIN CONVERTASE P"/>
    <property type="match status" value="1"/>
</dbReference>
<dbReference type="Pfam" id="PF01833">
    <property type="entry name" value="TIG"/>
    <property type="match status" value="4"/>
</dbReference>
<evidence type="ECO:0000313" key="5">
    <source>
        <dbReference type="Proteomes" id="UP000270046"/>
    </source>
</evidence>
<evidence type="ECO:0000259" key="3">
    <source>
        <dbReference type="SMART" id="SM00429"/>
    </source>
</evidence>
<dbReference type="Pfam" id="PF13517">
    <property type="entry name" value="FG-GAP_3"/>
    <property type="match status" value="8"/>
</dbReference>
<dbReference type="SUPFAM" id="SSF69318">
    <property type="entry name" value="Integrin alpha N-terminal domain"/>
    <property type="match status" value="5"/>
</dbReference>
<dbReference type="InterPro" id="IPR011042">
    <property type="entry name" value="6-blade_b-propeller_TolB-like"/>
</dbReference>
<dbReference type="Pfam" id="PF18676">
    <property type="entry name" value="MBG_2"/>
    <property type="match status" value="1"/>
</dbReference>
<reference evidence="4 5" key="1">
    <citation type="submission" date="2018-10" db="EMBL/GenBank/DDBJ databases">
        <title>Genome sequencing of Mucilaginibacter sp. HYN0043.</title>
        <authorList>
            <person name="Kim M."/>
            <person name="Yi H."/>
        </authorList>
    </citation>
    <scope>NUCLEOTIDE SEQUENCE [LARGE SCALE GENOMIC DNA]</scope>
    <source>
        <strain evidence="4 5">HYN0043</strain>
    </source>
</reference>
<dbReference type="NCBIfam" id="TIGR04183">
    <property type="entry name" value="Por_Secre_tail"/>
    <property type="match status" value="1"/>
</dbReference>
<dbReference type="PANTHER" id="PTHR44103">
    <property type="entry name" value="PROPROTEIN CONVERTASE P"/>
    <property type="match status" value="1"/>
</dbReference>
<dbReference type="SUPFAM" id="SSF63829">
    <property type="entry name" value="Calcium-dependent phosphotriesterase"/>
    <property type="match status" value="1"/>
</dbReference>
<dbReference type="Gene3D" id="2.130.10.130">
    <property type="entry name" value="Integrin alpha, N-terminal"/>
    <property type="match status" value="5"/>
</dbReference>
<evidence type="ECO:0000256" key="1">
    <source>
        <dbReference type="ARBA" id="ARBA00022729"/>
    </source>
</evidence>
<dbReference type="Gene3D" id="2.60.40.10">
    <property type="entry name" value="Immunoglobulins"/>
    <property type="match status" value="4"/>
</dbReference>
<dbReference type="InterPro" id="IPR041286">
    <property type="entry name" value="MBG_2"/>
</dbReference>
<dbReference type="SMART" id="SM00429">
    <property type="entry name" value="IPT"/>
    <property type="match status" value="3"/>
</dbReference>